<dbReference type="InterPro" id="IPR036188">
    <property type="entry name" value="FAD/NAD-bd_sf"/>
</dbReference>
<dbReference type="Gene3D" id="3.50.50.60">
    <property type="entry name" value="FAD/NAD(P)-binding domain"/>
    <property type="match status" value="2"/>
</dbReference>
<keyword evidence="2" id="KW-1185">Reference proteome</keyword>
<name>A0A849C7U4_9NOCA</name>
<dbReference type="PRINTS" id="PR00368">
    <property type="entry name" value="FADPNR"/>
</dbReference>
<dbReference type="PANTHER" id="PTHR42877">
    <property type="entry name" value="L-ORNITHINE N(5)-MONOOXYGENASE-RELATED"/>
    <property type="match status" value="1"/>
</dbReference>
<dbReference type="Pfam" id="PF13738">
    <property type="entry name" value="Pyr_redox_3"/>
    <property type="match status" value="1"/>
</dbReference>
<protein>
    <submittedName>
        <fullName evidence="1">NAD(P)/FAD-dependent oxidoreductase</fullName>
    </submittedName>
</protein>
<accession>A0A849C7U4</accession>
<comment type="caution">
    <text evidence="1">The sequence shown here is derived from an EMBL/GenBank/DDBJ whole genome shotgun (WGS) entry which is preliminary data.</text>
</comment>
<sequence length="522" mass="58293">MVQPAYEVVVIGSGPGGIAAGVKLKRAGIENFAILERASWMGGTWRDNTYPGASVDLPALLYQFSFARSPRWSRLFPHHDEVQAYHETVARKYGLIEKMVFGTEVIQELWDESKHQWRLRISDGREITTRFLMTAIGAFINPKDPPIGGIGDFRGKLMRPASWDHGYDYSGKRVGVVGTGASAVQLVPGMASKGVGELVVFQRTPAWVWIRPDIPLAKVRWLLRLPGVMALVHRIGLVAMDAVQSGLSYAPQSAIVPLTGGLDAGGTWVYRHLYMRLFGPKDPRLRELLSPKYGPVAKRPTFNSDYLKTFDRPNVRLIPQAVEAITERGVRTADGVEHEFDMIVLATGHDLFCEAESYPIGAIVGRDGADLAKLFRENGLQAYDAVSVPKFPNRFFVVGPYAWSGTGWHDLVETGATHGVRAIAAARERGATLVEVGEQPHQAYHAKVKRLMRGVEYYFNVRNKDVSTYYRNSQGDMPYIRPGSVHYARWRAKHFPLRDYRFERLAVRADAVPTAEYHVTAS</sequence>
<dbReference type="PRINTS" id="PR00469">
    <property type="entry name" value="PNDRDTASEII"/>
</dbReference>
<dbReference type="SUPFAM" id="SSF51905">
    <property type="entry name" value="FAD/NAD(P)-binding domain"/>
    <property type="match status" value="1"/>
</dbReference>
<dbReference type="PANTHER" id="PTHR42877:SF4">
    <property type="entry name" value="FAD_NAD(P)-BINDING DOMAIN-CONTAINING PROTEIN-RELATED"/>
    <property type="match status" value="1"/>
</dbReference>
<dbReference type="InterPro" id="IPR051209">
    <property type="entry name" value="FAD-bind_Monooxygenase_sf"/>
</dbReference>
<dbReference type="EMBL" id="JABELX010000004">
    <property type="protein sequence ID" value="NNH70949.1"/>
    <property type="molecule type" value="Genomic_DNA"/>
</dbReference>
<organism evidence="1 2">
    <name type="scientific">Nocardia uniformis</name>
    <dbReference type="NCBI Taxonomy" id="53432"/>
    <lineage>
        <taxon>Bacteria</taxon>
        <taxon>Bacillati</taxon>
        <taxon>Actinomycetota</taxon>
        <taxon>Actinomycetes</taxon>
        <taxon>Mycobacteriales</taxon>
        <taxon>Nocardiaceae</taxon>
        <taxon>Nocardia</taxon>
    </lineage>
</organism>
<reference evidence="1 2" key="1">
    <citation type="submission" date="2020-05" db="EMBL/GenBank/DDBJ databases">
        <title>MicrobeNet Type strains.</title>
        <authorList>
            <person name="Nicholson A.C."/>
        </authorList>
    </citation>
    <scope>NUCLEOTIDE SEQUENCE [LARGE SCALE GENOMIC DNA]</scope>
    <source>
        <strain evidence="1 2">JCM 3224</strain>
    </source>
</reference>
<gene>
    <name evidence="1" type="ORF">HLB23_13940</name>
</gene>
<dbReference type="AlphaFoldDB" id="A0A849C7U4"/>
<evidence type="ECO:0000313" key="2">
    <source>
        <dbReference type="Proteomes" id="UP000586827"/>
    </source>
</evidence>
<dbReference type="Proteomes" id="UP000586827">
    <property type="component" value="Unassembled WGS sequence"/>
</dbReference>
<proteinExistence type="predicted"/>
<evidence type="ECO:0000313" key="1">
    <source>
        <dbReference type="EMBL" id="NNH70949.1"/>
    </source>
</evidence>